<accession>A0A914QB98</accession>
<dbReference type="Proteomes" id="UP000887578">
    <property type="component" value="Unplaced"/>
</dbReference>
<keyword evidence="1" id="KW-1185">Reference proteome</keyword>
<dbReference type="AlphaFoldDB" id="A0A914QB98"/>
<protein>
    <submittedName>
        <fullName evidence="2">F-box domain-containing protein</fullName>
    </submittedName>
</protein>
<reference evidence="2" key="1">
    <citation type="submission" date="2022-11" db="UniProtKB">
        <authorList>
            <consortium name="WormBaseParasite"/>
        </authorList>
    </citation>
    <scope>IDENTIFICATION</scope>
</reference>
<evidence type="ECO:0000313" key="1">
    <source>
        <dbReference type="Proteomes" id="UP000887578"/>
    </source>
</evidence>
<organism evidence="1 2">
    <name type="scientific">Panagrolaimus davidi</name>
    <dbReference type="NCBI Taxonomy" id="227884"/>
    <lineage>
        <taxon>Eukaryota</taxon>
        <taxon>Metazoa</taxon>
        <taxon>Ecdysozoa</taxon>
        <taxon>Nematoda</taxon>
        <taxon>Chromadorea</taxon>
        <taxon>Rhabditida</taxon>
        <taxon>Tylenchina</taxon>
        <taxon>Panagrolaimomorpha</taxon>
        <taxon>Panagrolaimoidea</taxon>
        <taxon>Panagrolaimidae</taxon>
        <taxon>Panagrolaimus</taxon>
    </lineage>
</organism>
<dbReference type="WBParaSite" id="PDA_v2.g26506.t1">
    <property type="protein sequence ID" value="PDA_v2.g26506.t1"/>
    <property type="gene ID" value="PDA_v2.g26506"/>
</dbReference>
<name>A0A914QB98_9BILA</name>
<evidence type="ECO:0000313" key="2">
    <source>
        <dbReference type="WBParaSite" id="PDA_v2.g26506.t1"/>
    </source>
</evidence>
<sequence>MCPLSTPTHSKFDWNSAPFLVKKKIIEQLSPRSIGTLALTSRECYYLTDKYRHLHIVDSLSFNISISNDGSFKATIFEGEDFDDERSKDEFCIFDRNASTHLALTFEHSPETIVFEEKLCELIEFLKHVHAIGTIELDIQCCETSEDAMKCFDIIWCELRRGLESAQKIILHRFPNSLLTSLFKSIQKCDSLALLSCRRSISDSIDSTSLLSAAKFLPPLKRFVCDYLIRPNDALLQILSTKFDDLELLYIFGISEKTIESFLRSASISHNCRIIFSFSEGFYQWSRIEKAIRSSSKWIEKLPINTLPAAYSAIRGDSNILIGLVKPYRALL</sequence>
<proteinExistence type="predicted"/>